<dbReference type="Proteomes" id="UP001274830">
    <property type="component" value="Unassembled WGS sequence"/>
</dbReference>
<evidence type="ECO:0000313" key="2">
    <source>
        <dbReference type="Proteomes" id="UP001274830"/>
    </source>
</evidence>
<dbReference type="EMBL" id="JAUTXT010000003">
    <property type="protein sequence ID" value="KAK3678934.1"/>
    <property type="molecule type" value="Genomic_DNA"/>
</dbReference>
<proteinExistence type="predicted"/>
<name>A0AAE0WW42_9PEZI</name>
<evidence type="ECO:0000313" key="1">
    <source>
        <dbReference type="EMBL" id="KAK3678934.1"/>
    </source>
</evidence>
<sequence length="163" mass="18571">MYQVNSSSRLWRYSKDVDNSWFNMSTLCSHIRQPEYEIPCNKTAWWAFVPVMHRSKARNMYVSCPMAKFSIGDVPVCDPGQNCPRWFGNVAYGEENVQQLAFDLASRGPHQCRQTTLATPWRYQPGGKAYLAPAASINSSREEAVPDPIKANFCVDDLTPRMI</sequence>
<gene>
    <name evidence="1" type="ORF">LTR78_001387</name>
</gene>
<comment type="caution">
    <text evidence="1">The sequence shown here is derived from an EMBL/GenBank/DDBJ whole genome shotgun (WGS) entry which is preliminary data.</text>
</comment>
<accession>A0AAE0WW42</accession>
<reference evidence="1" key="1">
    <citation type="submission" date="2023-07" db="EMBL/GenBank/DDBJ databases">
        <title>Black Yeasts Isolated from many extreme environments.</title>
        <authorList>
            <person name="Coleine C."/>
            <person name="Stajich J.E."/>
            <person name="Selbmann L."/>
        </authorList>
    </citation>
    <scope>NUCLEOTIDE SEQUENCE</scope>
    <source>
        <strain evidence="1">CCFEE 5485</strain>
    </source>
</reference>
<organism evidence="1 2">
    <name type="scientific">Recurvomyces mirabilis</name>
    <dbReference type="NCBI Taxonomy" id="574656"/>
    <lineage>
        <taxon>Eukaryota</taxon>
        <taxon>Fungi</taxon>
        <taxon>Dikarya</taxon>
        <taxon>Ascomycota</taxon>
        <taxon>Pezizomycotina</taxon>
        <taxon>Dothideomycetes</taxon>
        <taxon>Dothideomycetidae</taxon>
        <taxon>Mycosphaerellales</taxon>
        <taxon>Teratosphaeriaceae</taxon>
        <taxon>Recurvomyces</taxon>
    </lineage>
</organism>
<protein>
    <submittedName>
        <fullName evidence="1">Uncharacterized protein</fullName>
    </submittedName>
</protein>
<keyword evidence="2" id="KW-1185">Reference proteome</keyword>
<dbReference type="AlphaFoldDB" id="A0AAE0WW42"/>